<name>A0A6V8KIE6_9ACTN</name>
<keyword evidence="2" id="KW-1185">Reference proteome</keyword>
<gene>
    <name evidence="1" type="ORF">Phou_091520</name>
</gene>
<dbReference type="EMBL" id="BLPF01000004">
    <property type="protein sequence ID" value="GFJ84972.1"/>
    <property type="molecule type" value="Genomic_DNA"/>
</dbReference>
<evidence type="ECO:0000313" key="2">
    <source>
        <dbReference type="Proteomes" id="UP000482800"/>
    </source>
</evidence>
<dbReference type="AlphaFoldDB" id="A0A6V8KIE6"/>
<reference evidence="1 2" key="2">
    <citation type="submission" date="2020-03" db="EMBL/GenBank/DDBJ databases">
        <authorList>
            <person name="Ichikawa N."/>
            <person name="Kimura A."/>
            <person name="Kitahashi Y."/>
            <person name="Uohara A."/>
        </authorList>
    </citation>
    <scope>NUCLEOTIDE SEQUENCE [LARGE SCALE GENOMIC DNA]</scope>
    <source>
        <strain evidence="1 2">NBRC 108639</strain>
    </source>
</reference>
<sequence length="120" mass="12430">MAVQTLAEFIATYGNPDKPLPVIEAGPEAAQWPTILVKAGDKAAILQFMNVGADSDGQHLCIDVHAFVAGRTARASVFGMESGRRLEGFADTDAAGTSHGVPAARLVAVLIGAQAETGRQ</sequence>
<organism evidence="1 2">
    <name type="scientific">Phytohabitans houttuyneae</name>
    <dbReference type="NCBI Taxonomy" id="1076126"/>
    <lineage>
        <taxon>Bacteria</taxon>
        <taxon>Bacillati</taxon>
        <taxon>Actinomycetota</taxon>
        <taxon>Actinomycetes</taxon>
        <taxon>Micromonosporales</taxon>
        <taxon>Micromonosporaceae</taxon>
    </lineage>
</organism>
<accession>A0A6V8KIE6</accession>
<evidence type="ECO:0000313" key="1">
    <source>
        <dbReference type="EMBL" id="GFJ84972.1"/>
    </source>
</evidence>
<dbReference type="Proteomes" id="UP000482800">
    <property type="component" value="Unassembled WGS sequence"/>
</dbReference>
<dbReference type="RefSeq" id="WP_173069786.1">
    <property type="nucleotide sequence ID" value="NZ_BAABGO010000063.1"/>
</dbReference>
<reference evidence="1 2" key="1">
    <citation type="submission" date="2020-03" db="EMBL/GenBank/DDBJ databases">
        <title>Whole genome shotgun sequence of Phytohabitans houttuyneae NBRC 108639.</title>
        <authorList>
            <person name="Komaki H."/>
            <person name="Tamura T."/>
        </authorList>
    </citation>
    <scope>NUCLEOTIDE SEQUENCE [LARGE SCALE GENOMIC DNA]</scope>
    <source>
        <strain evidence="1 2">NBRC 108639</strain>
    </source>
</reference>
<protein>
    <submittedName>
        <fullName evidence="1">Uncharacterized protein</fullName>
    </submittedName>
</protein>
<proteinExistence type="predicted"/>
<comment type="caution">
    <text evidence="1">The sequence shown here is derived from an EMBL/GenBank/DDBJ whole genome shotgun (WGS) entry which is preliminary data.</text>
</comment>